<dbReference type="Gramene" id="KVH89932">
    <property type="protein sequence ID" value="KVH89932"/>
    <property type="gene ID" value="Ccrd_008076"/>
</dbReference>
<name>A0A118JSX3_CYNCS</name>
<comment type="caution">
    <text evidence="1">The sequence shown here is derived from an EMBL/GenBank/DDBJ whole genome shotgun (WGS) entry which is preliminary data.</text>
</comment>
<evidence type="ECO:0008006" key="3">
    <source>
        <dbReference type="Google" id="ProtNLM"/>
    </source>
</evidence>
<keyword evidence="2" id="KW-1185">Reference proteome</keyword>
<sequence length="100" mass="10725">MYYCASIGLGETSLVNMIVKGTSTAHPPQTIGYTVDVKRDKYKFEEMGHRYCSNWDNSAPLANGGPGRLPVPFLVIGNKADVAEKGARGSSGNLVDMACQ</sequence>
<protein>
    <recommendedName>
        <fullName evidence="3">Small GTPase superfamily</fullName>
    </recommendedName>
</protein>
<dbReference type="EMBL" id="LEKV01005124">
    <property type="protein sequence ID" value="KVH89932.1"/>
    <property type="molecule type" value="Genomic_DNA"/>
</dbReference>
<proteinExistence type="predicted"/>
<dbReference type="Proteomes" id="UP000243975">
    <property type="component" value="Unassembled WGS sequence"/>
</dbReference>
<evidence type="ECO:0000313" key="1">
    <source>
        <dbReference type="EMBL" id="KVH89932.1"/>
    </source>
</evidence>
<reference evidence="1 2" key="1">
    <citation type="journal article" date="2016" name="Sci. Rep.">
        <title>The genome sequence of the outbreeding globe artichoke constructed de novo incorporating a phase-aware low-pass sequencing strategy of F1 progeny.</title>
        <authorList>
            <person name="Scaglione D."/>
            <person name="Reyes-Chin-Wo S."/>
            <person name="Acquadro A."/>
            <person name="Froenicke L."/>
            <person name="Portis E."/>
            <person name="Beitel C."/>
            <person name="Tirone M."/>
            <person name="Mauro R."/>
            <person name="Lo Monaco A."/>
            <person name="Mauromicale G."/>
            <person name="Faccioli P."/>
            <person name="Cattivelli L."/>
            <person name="Rieseberg L."/>
            <person name="Michelmore R."/>
            <person name="Lanteri S."/>
        </authorList>
    </citation>
    <scope>NUCLEOTIDE SEQUENCE [LARGE SCALE GENOMIC DNA]</scope>
    <source>
        <strain evidence="1">2C</strain>
    </source>
</reference>
<evidence type="ECO:0000313" key="2">
    <source>
        <dbReference type="Proteomes" id="UP000243975"/>
    </source>
</evidence>
<organism evidence="1 2">
    <name type="scientific">Cynara cardunculus var. scolymus</name>
    <name type="common">Globe artichoke</name>
    <name type="synonym">Cynara scolymus</name>
    <dbReference type="NCBI Taxonomy" id="59895"/>
    <lineage>
        <taxon>Eukaryota</taxon>
        <taxon>Viridiplantae</taxon>
        <taxon>Streptophyta</taxon>
        <taxon>Embryophyta</taxon>
        <taxon>Tracheophyta</taxon>
        <taxon>Spermatophyta</taxon>
        <taxon>Magnoliopsida</taxon>
        <taxon>eudicotyledons</taxon>
        <taxon>Gunneridae</taxon>
        <taxon>Pentapetalae</taxon>
        <taxon>asterids</taxon>
        <taxon>campanulids</taxon>
        <taxon>Asterales</taxon>
        <taxon>Asteraceae</taxon>
        <taxon>Carduoideae</taxon>
        <taxon>Cardueae</taxon>
        <taxon>Carduinae</taxon>
        <taxon>Cynara</taxon>
    </lineage>
</organism>
<accession>A0A118JSX3</accession>
<dbReference type="AlphaFoldDB" id="A0A118JSX3"/>
<gene>
    <name evidence="1" type="ORF">Ccrd_008076</name>
</gene>
<dbReference type="STRING" id="59895.A0A118JSX3"/>